<dbReference type="PANTHER" id="PTHR43592">
    <property type="entry name" value="CAAX AMINO TERMINAL PROTEASE"/>
    <property type="match status" value="1"/>
</dbReference>
<name>A0A4Q9BAF1_9BACT</name>
<feature type="transmembrane region" description="Helical" evidence="1">
    <location>
        <begin position="78"/>
        <end position="96"/>
    </location>
</feature>
<dbReference type="EMBL" id="SEWY01000004">
    <property type="protein sequence ID" value="TBH72021.1"/>
    <property type="molecule type" value="Genomic_DNA"/>
</dbReference>
<comment type="caution">
    <text evidence="3">The sequence shown here is derived from an EMBL/GenBank/DDBJ whole genome shotgun (WGS) entry which is preliminary data.</text>
</comment>
<protein>
    <submittedName>
        <fullName evidence="3">CPBP family intramembrane metalloprotease</fullName>
    </submittedName>
</protein>
<dbReference type="GO" id="GO:0004175">
    <property type="term" value="F:endopeptidase activity"/>
    <property type="evidence" value="ECO:0007669"/>
    <property type="project" value="UniProtKB-ARBA"/>
</dbReference>
<dbReference type="GO" id="GO:0008237">
    <property type="term" value="F:metallopeptidase activity"/>
    <property type="evidence" value="ECO:0007669"/>
    <property type="project" value="UniProtKB-KW"/>
</dbReference>
<dbReference type="Proteomes" id="UP000293583">
    <property type="component" value="Unassembled WGS sequence"/>
</dbReference>
<dbReference type="InterPro" id="IPR003675">
    <property type="entry name" value="Rce1/LyrA-like_dom"/>
</dbReference>
<keyword evidence="1" id="KW-1133">Transmembrane helix</keyword>
<dbReference type="RefSeq" id="WP_130923632.1">
    <property type="nucleotide sequence ID" value="NZ_CP049835.1"/>
</dbReference>
<keyword evidence="3" id="KW-0378">Hydrolase</keyword>
<dbReference type="PANTHER" id="PTHR43592:SF15">
    <property type="entry name" value="CAAX AMINO TERMINAL PROTEASE FAMILY PROTEIN"/>
    <property type="match status" value="1"/>
</dbReference>
<dbReference type="GO" id="GO:0080120">
    <property type="term" value="P:CAAX-box protein maturation"/>
    <property type="evidence" value="ECO:0007669"/>
    <property type="project" value="UniProtKB-ARBA"/>
</dbReference>
<feature type="transmembrane region" description="Helical" evidence="1">
    <location>
        <begin position="213"/>
        <end position="233"/>
    </location>
</feature>
<organism evidence="3 4">
    <name type="scientific">Aquirufa antheringensis</name>
    <dbReference type="NCBI Taxonomy" id="2516559"/>
    <lineage>
        <taxon>Bacteria</taxon>
        <taxon>Pseudomonadati</taxon>
        <taxon>Bacteroidota</taxon>
        <taxon>Cytophagia</taxon>
        <taxon>Cytophagales</taxon>
        <taxon>Flectobacillaceae</taxon>
        <taxon>Aquirufa</taxon>
    </lineage>
</organism>
<reference evidence="3 4" key="1">
    <citation type="submission" date="2019-02" db="EMBL/GenBank/DDBJ databases">
        <title>Genome of a new Bacteroidetes strain.</title>
        <authorList>
            <person name="Pitt A."/>
        </authorList>
    </citation>
    <scope>NUCLEOTIDE SEQUENCE [LARGE SCALE GENOMIC DNA]</scope>
    <source>
        <strain evidence="3 4">103A-SOEBACH</strain>
    </source>
</reference>
<evidence type="ECO:0000256" key="1">
    <source>
        <dbReference type="SAM" id="Phobius"/>
    </source>
</evidence>
<keyword evidence="3" id="KW-0482">Metalloprotease</keyword>
<dbReference type="OrthoDB" id="1523022at2"/>
<feature type="transmembrane region" description="Helical" evidence="1">
    <location>
        <begin position="20"/>
        <end position="47"/>
    </location>
</feature>
<accession>A0A4Q9BAF1</accession>
<feature type="transmembrane region" description="Helical" evidence="1">
    <location>
        <begin position="286"/>
        <end position="306"/>
    </location>
</feature>
<evidence type="ECO:0000259" key="2">
    <source>
        <dbReference type="Pfam" id="PF02517"/>
    </source>
</evidence>
<keyword evidence="1" id="KW-0812">Transmembrane</keyword>
<dbReference type="Pfam" id="PF02517">
    <property type="entry name" value="Rce1-like"/>
    <property type="match status" value="1"/>
</dbReference>
<keyword evidence="1" id="KW-0472">Membrane</keyword>
<gene>
    <name evidence="3" type="ORF">EWU20_09355</name>
</gene>
<keyword evidence="4" id="KW-1185">Reference proteome</keyword>
<evidence type="ECO:0000313" key="3">
    <source>
        <dbReference type="EMBL" id="TBH72021.1"/>
    </source>
</evidence>
<feature type="transmembrane region" description="Helical" evidence="1">
    <location>
        <begin position="117"/>
        <end position="136"/>
    </location>
</feature>
<sequence length="316" mass="36640">MVDNNFQGPERYIGLLSKILILFGFFLLGGFIGQFIGLLSVVLIVGFPTQDVNQFQKSVLDFMAHPQNYEGAFRAMMALQWFSALFTFVASSWAYLRWSEKRDLNSLSSNPSPDYRVFLWSIITILVGMPFLEYIIQWNESLVLPAGFEETEKWMRASETQLAELTKFLINFHSPMDFAIGLAVIAGLAALGEELFFRGVLQSLFERYTGNHHVAIWVSAGIFSFIHFQFFGFFPRLFLGAFFGYLYVWNRNIWIPIVAHLFNNGWTLTMQYMYQQKQIAVDPEKLGELTPWWSVVISFGLVVFYIRRLHSMRLEK</sequence>
<keyword evidence="3" id="KW-0645">Protease</keyword>
<feature type="transmembrane region" description="Helical" evidence="1">
    <location>
        <begin position="178"/>
        <end position="201"/>
    </location>
</feature>
<evidence type="ECO:0000313" key="4">
    <source>
        <dbReference type="Proteomes" id="UP000293583"/>
    </source>
</evidence>
<dbReference type="GO" id="GO:0006508">
    <property type="term" value="P:proteolysis"/>
    <property type="evidence" value="ECO:0007669"/>
    <property type="project" value="UniProtKB-KW"/>
</dbReference>
<feature type="domain" description="CAAX prenyl protease 2/Lysostaphin resistance protein A-like" evidence="2">
    <location>
        <begin position="179"/>
        <end position="265"/>
    </location>
</feature>
<dbReference type="AlphaFoldDB" id="A0A4Q9BAF1"/>
<proteinExistence type="predicted"/>